<dbReference type="SUPFAM" id="SSF158544">
    <property type="entry name" value="GspK insert domain-like"/>
    <property type="match status" value="1"/>
</dbReference>
<dbReference type="Proteomes" id="UP001056681">
    <property type="component" value="Chromosome"/>
</dbReference>
<dbReference type="InterPro" id="IPR038072">
    <property type="entry name" value="GspK_central_sf"/>
</dbReference>
<accession>A0ABY4SYB3</accession>
<dbReference type="PANTHER" id="PTHR38831">
    <property type="entry name" value="TYPE II SECRETION SYSTEM PROTEIN K"/>
    <property type="match status" value="1"/>
</dbReference>
<dbReference type="EMBL" id="CP063231">
    <property type="protein sequence ID" value="URL57049.1"/>
    <property type="molecule type" value="Genomic_DNA"/>
</dbReference>
<evidence type="ECO:0000256" key="1">
    <source>
        <dbReference type="SAM" id="Phobius"/>
    </source>
</evidence>
<gene>
    <name evidence="2" type="ORF">IM816_10280</name>
</gene>
<feature type="transmembrane region" description="Helical" evidence="1">
    <location>
        <begin position="16"/>
        <end position="37"/>
    </location>
</feature>
<dbReference type="PANTHER" id="PTHR38831:SF2">
    <property type="entry name" value="TYPE II SECRETION SYSTEM PROTEIN K"/>
    <property type="match status" value="1"/>
</dbReference>
<reference evidence="2" key="1">
    <citation type="submission" date="2020-10" db="EMBL/GenBank/DDBJ databases">
        <title>Whole-genome sequence of Luteibacter sp. EIF3.</title>
        <authorList>
            <person name="Friedrich I."/>
            <person name="Hertel R."/>
            <person name="Daniel R."/>
        </authorList>
    </citation>
    <scope>NUCLEOTIDE SEQUENCE</scope>
    <source>
        <strain evidence="2">EIF3</strain>
    </source>
</reference>
<sequence>MNVVGLARHAPAQRGVALLVVLWGCTLAAITLGALATNARIESLQARTQSLRTQAFYAAEAGIDVAVFHLSDADGDRRWQPDWQSHAMRVGDAEVSVSVSAEEGKLNLNLATPEQITDLLRAAGVDEERIGPAAKAIGAWGDPGEAKDTALLLRGGFTSLEELRRVPGLASDIVDRIEPALTLWTVQQPNLAYASPVVVAAVTGADAAAARAYVDRVSRTPMGVLLLPPLPGTKPGDASRSPVAAFNIVATATLKDGQAVTLDVVLFLKNDPGDPAAYRVVRWRERSSAGRG</sequence>
<keyword evidence="1" id="KW-0812">Transmembrane</keyword>
<keyword evidence="3" id="KW-1185">Reference proteome</keyword>
<keyword evidence="1" id="KW-1133">Transmembrane helix</keyword>
<proteinExistence type="predicted"/>
<keyword evidence="1" id="KW-0472">Membrane</keyword>
<protein>
    <submittedName>
        <fullName evidence="2">General secretion pathway protein GspK</fullName>
    </submittedName>
</protein>
<evidence type="ECO:0000313" key="2">
    <source>
        <dbReference type="EMBL" id="URL57049.1"/>
    </source>
</evidence>
<organism evidence="2 3">
    <name type="scientific">Luteibacter flocculans</name>
    <dbReference type="NCBI Taxonomy" id="2780091"/>
    <lineage>
        <taxon>Bacteria</taxon>
        <taxon>Pseudomonadati</taxon>
        <taxon>Pseudomonadota</taxon>
        <taxon>Gammaproteobacteria</taxon>
        <taxon>Lysobacterales</taxon>
        <taxon>Rhodanobacteraceae</taxon>
        <taxon>Luteibacter</taxon>
    </lineage>
</organism>
<name>A0ABY4SYB3_9GAMM</name>
<dbReference type="RefSeq" id="WP_250338006.1">
    <property type="nucleotide sequence ID" value="NZ_CP063231.1"/>
</dbReference>
<dbReference type="InterPro" id="IPR005628">
    <property type="entry name" value="GspK"/>
</dbReference>
<evidence type="ECO:0000313" key="3">
    <source>
        <dbReference type="Proteomes" id="UP001056681"/>
    </source>
</evidence>